<proteinExistence type="predicted"/>
<dbReference type="RefSeq" id="WP_075830032.1">
    <property type="nucleotide sequence ID" value="NZ_MSTI01000005.1"/>
</dbReference>
<dbReference type="SUPFAM" id="SSF53335">
    <property type="entry name" value="S-adenosyl-L-methionine-dependent methyltransferases"/>
    <property type="match status" value="1"/>
</dbReference>
<feature type="region of interest" description="Disordered" evidence="1">
    <location>
        <begin position="307"/>
        <end position="329"/>
    </location>
</feature>
<dbReference type="EMBL" id="MSTI01000005">
    <property type="protein sequence ID" value="OLV20264.1"/>
    <property type="molecule type" value="Genomic_DNA"/>
</dbReference>
<keyword evidence="3" id="KW-0808">Transferase</keyword>
<dbReference type="InterPro" id="IPR009537">
    <property type="entry name" value="DUF1156"/>
</dbReference>
<dbReference type="OrthoDB" id="9800801at2"/>
<evidence type="ECO:0000313" key="3">
    <source>
        <dbReference type="EMBL" id="OLV20264.1"/>
    </source>
</evidence>
<dbReference type="REBASE" id="193649">
    <property type="entry name" value="M.Dma26562ORF256P"/>
</dbReference>
<comment type="caution">
    <text evidence="3">The sequence shown here is derived from an EMBL/GenBank/DDBJ whole genome shotgun (WGS) entry which is preliminary data.</text>
</comment>
<accession>A0A1U7P519</accession>
<dbReference type="Proteomes" id="UP000186607">
    <property type="component" value="Unassembled WGS sequence"/>
</dbReference>
<gene>
    <name evidence="3" type="ORF">BOO71_0000256</name>
</gene>
<evidence type="ECO:0000313" key="4">
    <source>
        <dbReference type="Proteomes" id="UP000186607"/>
    </source>
</evidence>
<protein>
    <submittedName>
        <fullName evidence="3">Adenine-specific DNA methylase containing a Zn-ribbon</fullName>
    </submittedName>
</protein>
<dbReference type="AlphaFoldDB" id="A0A1U7P519"/>
<keyword evidence="4" id="KW-1185">Reference proteome</keyword>
<keyword evidence="3" id="KW-0489">Methyltransferase</keyword>
<dbReference type="InterPro" id="IPR029063">
    <property type="entry name" value="SAM-dependent_MTases_sf"/>
</dbReference>
<evidence type="ECO:0000259" key="2">
    <source>
        <dbReference type="Pfam" id="PF06634"/>
    </source>
</evidence>
<organism evidence="3 4">
    <name type="scientific">Deinococcus marmoris</name>
    <dbReference type="NCBI Taxonomy" id="249408"/>
    <lineage>
        <taxon>Bacteria</taxon>
        <taxon>Thermotogati</taxon>
        <taxon>Deinococcota</taxon>
        <taxon>Deinococci</taxon>
        <taxon>Deinococcales</taxon>
        <taxon>Deinococcaceae</taxon>
        <taxon>Deinococcus</taxon>
    </lineage>
</organism>
<sequence length="964" mass="104605">MTAASAPRRKLIEVALPLEAINAASAREKSIRHGHPSTLHLWWARRPLATARAILFAQLVDDPNHEAAPPEFVEACQNLVVLTGRQEVKDKSGKITTKARIPGVKGTFATAEDTPRNRLFDFIAELVEWENTTNEMVMKQAHALILLSTDGNPPPVLDPFSGGCTIPLEAQRLGLEAHGSDLNPVAVMIGKASIEIPPRFAGRPPVHPQTKAISGGTYKGAQGLAEDVRYYGQWMKEQAEARIGHLYPKAKLPGGGEATVIAWLWARTVKCPNPVCGANMPLASSFELSTKVGKRAWVEPQVDRSVSPPKVSFQIGGPTGTPPESPKTGRGANFRCVACGTAVDDKHIKAEGKAGRMGAQLMATVAEGERKRIYLAPTEEMEEVARVSEPAWKPDQPMPENPRWFSPPDYGMPLYSDIFTNRQLTALTTFSDLVAEARERVKADALTAAMEEGQFLRDGGTGAQAYAEAVGVYLGFAVDKGADNWSEITSWRNSVGSTRTTFSRQALPMVWDSAEANPFGTAGGSWIDTCVDFIQKGLEAMPYRGVPGSERQLDAASFLVPEGAIISTDPPYYDNIGYADLSDFFYVWMRRSLKSTYPDLFGGILVPKAEELVATPYRHGGKNNAEKFFLEGMTQAISNMAARGNQKYPAAIYYAFKQSETDGGGVSSTGWATFLEAVIEAGYSINGTWPVRSEKEGRMVSNGTNALASSIVMVCRPRLADAPMTTRADFLRELRRSLPDALQALTASNIAPVDMAQASIGPGMAVFSKYAQVLESDGSRMPVRVALQLINAALDEFFSEQEGHLDEDTRFAVTWFESHGTEEAAYGDAETLATARGVSVAGVQEAGLIVARAGKVRLRTRDELPQDWTPQTDKRPTAWEAVQHLARINAKDGADAAGVLMAQLGELADSARQLAYRLYGICERKGWSAEGQVYNALVASWTEAAEAAARVDKQPTNTQPGLFD</sequence>
<feature type="domain" description="DUF1156" evidence="2">
    <location>
        <begin position="15"/>
        <end position="67"/>
    </location>
</feature>
<dbReference type="Pfam" id="PF06634">
    <property type="entry name" value="DUF1156"/>
    <property type="match status" value="1"/>
</dbReference>
<dbReference type="GO" id="GO:0032259">
    <property type="term" value="P:methylation"/>
    <property type="evidence" value="ECO:0007669"/>
    <property type="project" value="UniProtKB-KW"/>
</dbReference>
<evidence type="ECO:0000256" key="1">
    <source>
        <dbReference type="SAM" id="MobiDB-lite"/>
    </source>
</evidence>
<dbReference type="STRING" id="249408.BOO71_0000256"/>
<dbReference type="Gene3D" id="3.40.50.150">
    <property type="entry name" value="Vaccinia Virus protein VP39"/>
    <property type="match status" value="1"/>
</dbReference>
<dbReference type="GO" id="GO:0008168">
    <property type="term" value="F:methyltransferase activity"/>
    <property type="evidence" value="ECO:0007669"/>
    <property type="project" value="UniProtKB-KW"/>
</dbReference>
<reference evidence="3 4" key="1">
    <citation type="submission" date="2017-01" db="EMBL/GenBank/DDBJ databases">
        <title>Genome Analysis of Deinococcus marmoris KOPRI26562.</title>
        <authorList>
            <person name="Kim J.H."/>
            <person name="Oh H.-M."/>
        </authorList>
    </citation>
    <scope>NUCLEOTIDE SEQUENCE [LARGE SCALE GENOMIC DNA]</scope>
    <source>
        <strain evidence="3 4">KOPRI26562</strain>
    </source>
</reference>
<name>A0A1U7P519_9DEIO</name>